<accession>A0A3M8RB59</accession>
<evidence type="ECO:0000259" key="1">
    <source>
        <dbReference type="Pfam" id="PF20797"/>
    </source>
</evidence>
<evidence type="ECO:0000313" key="2">
    <source>
        <dbReference type="EMBL" id="RNF64902.1"/>
    </source>
</evidence>
<name>A0A3M8RB59_9PROT</name>
<dbReference type="AlphaFoldDB" id="A0A3M8RB59"/>
<dbReference type="InterPro" id="IPR048769">
    <property type="entry name" value="HepT-like_dom"/>
</dbReference>
<feature type="domain" description="HepT-like" evidence="1">
    <location>
        <begin position="50"/>
        <end position="158"/>
    </location>
</feature>
<sequence>MISRHPLFILLDKELNDIVRESNYLLSAQDALHKDLPAVHPQLDQIVYIAMASTIEKLYGGMEKCLQRIAANVDEFSPKGDSWHKDLIDQMEIATEDRPAVLSHDTANALHIFRAFRHRERNIYGSVLDRQRILALTEDALALLKAFRDDISKFERAMGEE</sequence>
<proteinExistence type="predicted"/>
<comment type="caution">
    <text evidence="2">The sequence shown here is derived from an EMBL/GenBank/DDBJ whole genome shotgun (WGS) entry which is preliminary data.</text>
</comment>
<gene>
    <name evidence="2" type="ORF">EC580_05380</name>
</gene>
<dbReference type="RefSeq" id="WP_123102928.1">
    <property type="nucleotide sequence ID" value="NZ_CP127527.1"/>
</dbReference>
<organism evidence="2">
    <name type="scientific">Acidithiobacillus sulfuriphilus</name>
    <dbReference type="NCBI Taxonomy" id="1867749"/>
    <lineage>
        <taxon>Bacteria</taxon>
        <taxon>Pseudomonadati</taxon>
        <taxon>Pseudomonadota</taxon>
        <taxon>Acidithiobacillia</taxon>
        <taxon>Acidithiobacillales</taxon>
        <taxon>Acidithiobacillaceae</taxon>
        <taxon>Acidithiobacillus</taxon>
    </lineage>
</organism>
<dbReference type="OrthoDB" id="9792853at2"/>
<dbReference type="EMBL" id="RIZI01000147">
    <property type="protein sequence ID" value="RNF64902.1"/>
    <property type="molecule type" value="Genomic_DNA"/>
</dbReference>
<protein>
    <recommendedName>
        <fullName evidence="1">HepT-like domain-containing protein</fullName>
    </recommendedName>
</protein>
<reference evidence="2" key="1">
    <citation type="submission" date="2018-10" db="EMBL/GenBank/DDBJ databases">
        <title>Acidithiobacillus sulfuriphilus sp. nov.: an extremely acidophilic sulfur-oxidizing chemolithotroph isolated from a neutral pH environment.</title>
        <authorList>
            <person name="Falagan C."/>
            <person name="Moya-Beltran A."/>
            <person name="Quatrini R."/>
            <person name="Johnson D.B."/>
        </authorList>
    </citation>
    <scope>NUCLEOTIDE SEQUENCE [LARGE SCALE GENOMIC DNA]</scope>
    <source>
        <strain evidence="2">CJ-2</strain>
    </source>
</reference>
<dbReference type="Pfam" id="PF20797">
    <property type="entry name" value="HepT-like_2"/>
    <property type="match status" value="1"/>
</dbReference>